<dbReference type="RefSeq" id="WP_161492696.1">
    <property type="nucleotide sequence ID" value="NZ_SBLB01000005.1"/>
</dbReference>
<dbReference type="Pfam" id="PF22817">
    <property type="entry name" value="ApeP-like"/>
    <property type="match status" value="1"/>
</dbReference>
<name>A0A4Q2ULA8_9BACT</name>
<dbReference type="EMBL" id="SBLB01000005">
    <property type="protein sequence ID" value="RYC68461.1"/>
    <property type="molecule type" value="Genomic_DNA"/>
</dbReference>
<evidence type="ECO:0000313" key="2">
    <source>
        <dbReference type="Proteomes" id="UP000290407"/>
    </source>
</evidence>
<dbReference type="Proteomes" id="UP000290407">
    <property type="component" value="Unassembled WGS sequence"/>
</dbReference>
<evidence type="ECO:0008006" key="3">
    <source>
        <dbReference type="Google" id="ProtNLM"/>
    </source>
</evidence>
<proteinExistence type="predicted"/>
<organism evidence="1 2">
    <name type="scientific">Spirosoma sordidisoli</name>
    <dbReference type="NCBI Taxonomy" id="2502893"/>
    <lineage>
        <taxon>Bacteria</taxon>
        <taxon>Pseudomonadati</taxon>
        <taxon>Bacteroidota</taxon>
        <taxon>Cytophagia</taxon>
        <taxon>Cytophagales</taxon>
        <taxon>Cytophagaceae</taxon>
        <taxon>Spirosoma</taxon>
    </lineage>
</organism>
<dbReference type="Gene3D" id="3.10.129.10">
    <property type="entry name" value="Hotdog Thioesterase"/>
    <property type="match status" value="1"/>
</dbReference>
<dbReference type="AlphaFoldDB" id="A0A4Q2ULA8"/>
<gene>
    <name evidence="1" type="ORF">EQG79_19065</name>
</gene>
<dbReference type="InterPro" id="IPR029069">
    <property type="entry name" value="HotDog_dom_sf"/>
</dbReference>
<accession>A0A4Q2ULA8</accession>
<sequence length="145" mass="15756">MTEPLVAGSEAVMTFIPHRPPFVLVDTLYVCTDDEAVASFTIPEAGHVLVQDGLFQEPGLLEHQAQVSALQAGYQARQYQLPPQMGYVAGFRHITIHGLPRSGEVVTTTVHTLTRLGSLTALRAETRSEARLLASCEFTVVLEPA</sequence>
<reference evidence="1 2" key="1">
    <citation type="submission" date="2019-01" db="EMBL/GenBank/DDBJ databases">
        <title>Spirosoma flava sp. nov., a propanil-degrading bacterium isolated from herbicide-contaminated soil.</title>
        <authorList>
            <person name="Zhang L."/>
            <person name="Jiang J.-D."/>
        </authorList>
    </citation>
    <scope>NUCLEOTIDE SEQUENCE [LARGE SCALE GENOMIC DNA]</scope>
    <source>
        <strain evidence="1 2">TY50</strain>
    </source>
</reference>
<comment type="caution">
    <text evidence="1">The sequence shown here is derived from an EMBL/GenBank/DDBJ whole genome shotgun (WGS) entry which is preliminary data.</text>
</comment>
<protein>
    <recommendedName>
        <fullName evidence="3">3-hydroxyacyl-ACP dehydratase</fullName>
    </recommendedName>
</protein>
<keyword evidence="2" id="KW-1185">Reference proteome</keyword>
<dbReference type="SUPFAM" id="SSF54637">
    <property type="entry name" value="Thioesterase/thiol ester dehydrase-isomerase"/>
    <property type="match status" value="1"/>
</dbReference>
<dbReference type="InterPro" id="IPR016776">
    <property type="entry name" value="ApeP-like_dehydratase"/>
</dbReference>
<evidence type="ECO:0000313" key="1">
    <source>
        <dbReference type="EMBL" id="RYC68461.1"/>
    </source>
</evidence>